<comment type="subcellular location">
    <subcellularLocation>
        <location evidence="1">Cell membrane</location>
        <topology evidence="1">Multi-pass membrane protein</topology>
    </subcellularLocation>
</comment>
<keyword evidence="10" id="KW-1071">Ligand-gated ion channel</keyword>
<keyword evidence="8 17" id="KW-0675">Receptor</keyword>
<evidence type="ECO:0000313" key="17">
    <source>
        <dbReference type="EMBL" id="GFS20371.1"/>
    </source>
</evidence>
<keyword evidence="2" id="KW-0813">Transport</keyword>
<protein>
    <submittedName>
        <fullName evidence="17">Glutamate receptor</fullName>
    </submittedName>
</protein>
<evidence type="ECO:0000313" key="18">
    <source>
        <dbReference type="Proteomes" id="UP000762676"/>
    </source>
</evidence>
<reference evidence="17 18" key="1">
    <citation type="journal article" date="2021" name="Elife">
        <title>Chloroplast acquisition without the gene transfer in kleptoplastic sea slugs, Plakobranchus ocellatus.</title>
        <authorList>
            <person name="Maeda T."/>
            <person name="Takahashi S."/>
            <person name="Yoshida T."/>
            <person name="Shimamura S."/>
            <person name="Takaki Y."/>
            <person name="Nagai Y."/>
            <person name="Toyoda A."/>
            <person name="Suzuki Y."/>
            <person name="Arimoto A."/>
            <person name="Ishii H."/>
            <person name="Satoh N."/>
            <person name="Nishiyama T."/>
            <person name="Hasebe M."/>
            <person name="Maruyama T."/>
            <person name="Minagawa J."/>
            <person name="Obokata J."/>
            <person name="Shigenobu S."/>
        </authorList>
    </citation>
    <scope>NUCLEOTIDE SEQUENCE [LARGE SCALE GENOMIC DNA]</scope>
</reference>
<dbReference type="InterPro" id="IPR019594">
    <property type="entry name" value="Glu/Gly-bd"/>
</dbReference>
<evidence type="ECO:0000259" key="16">
    <source>
        <dbReference type="SMART" id="SM00918"/>
    </source>
</evidence>
<evidence type="ECO:0000256" key="6">
    <source>
        <dbReference type="ARBA" id="ARBA00023065"/>
    </source>
</evidence>
<evidence type="ECO:0000256" key="1">
    <source>
        <dbReference type="ARBA" id="ARBA00004651"/>
    </source>
</evidence>
<feature type="transmembrane region" description="Helical" evidence="13">
    <location>
        <begin position="618"/>
        <end position="638"/>
    </location>
</feature>
<evidence type="ECO:0000256" key="3">
    <source>
        <dbReference type="ARBA" id="ARBA00022475"/>
    </source>
</evidence>
<dbReference type="Gene3D" id="3.40.190.10">
    <property type="entry name" value="Periplasmic binding protein-like II"/>
    <property type="match status" value="2"/>
</dbReference>
<sequence>MLTRRDEQWLSVLVCIWILSVLAGAANQQTVNVGEYTNMNITIRYVKYSTMEKLTAYFAVTIWGEDGPGISSLQDADLIDCSNFGHWNFTINLTVLYVQEKHSLVTYQKVLQVLRGPQHFTFLDSSVGKSSVVDAILDENSDSFDPNSFLVLQAEENQPLMWCCHIAGNTSVVSMVKQEQESSGQLDIYSYLTGEYRSTQQLENSPCPPPAELTASKLGEWRKAKERQAKVLLDITSSLQWDYFLVIYQNQFEQQVRFLTQLASNARSKILLAEVEKTKNTQNIMLRYFETSPDLNIVLITSANKAQEVLQMAQALEPKIGKRISVTSLSRWLFFCQEGIIHPDSWMFSSNFDNIALVSDAAHLGPGHPVQVKPYAMFVLTTLLYKTGRRELASVGSVLYDWKLQLPQEVFPNIKFGFNGRLFLVTTLSWTPYVYRHVASDGNVTFSGFCMDMADELSRTLNFTIQYTEPEDGFWGVDEGNGTWNGLVGQVAREEVDMVIAPIGITEAREGVIDFTSPFFYDDSAVILKKPDPNASKWRTYIDIFRQEVLWCVFAALLGGFAVLSLLVWAEMKVHRSGQKVFANSYFGSFLYLYGAMLAQGGRNLPKSAAGRVFLSSWWLFCIVVAVVVVIVVIVVVVIVVAAAAVVVVVTVVVVVVVVVVDVVVVVYVVVLLVIVVAAAAAAVIVVKNGTYSGNLIAVLTVPKDKPPFNTLKEMAAQNEYRFGTLKNSMWTELFKTSPRPEFQSIARRMEEFYRDDPDILHVSTAVHLEKVKRGGYAYIADKGLFSSWLATNCDLILLKEKFFPGRYGIVLPNNSVYTKVFSDQVVKFYESGLLQVWVKKWWPQQTFCQGSLLTEARALSLVDMQSSFYVLAIGLALSAIVLVLESGFSLVSQLMLHPRWPGNKHKPEKPTQHASGGDKMVAEKPRKSGLHLRRF</sequence>
<organism evidence="17 18">
    <name type="scientific">Elysia marginata</name>
    <dbReference type="NCBI Taxonomy" id="1093978"/>
    <lineage>
        <taxon>Eukaryota</taxon>
        <taxon>Metazoa</taxon>
        <taxon>Spiralia</taxon>
        <taxon>Lophotrochozoa</taxon>
        <taxon>Mollusca</taxon>
        <taxon>Gastropoda</taxon>
        <taxon>Heterobranchia</taxon>
        <taxon>Euthyneura</taxon>
        <taxon>Panpulmonata</taxon>
        <taxon>Sacoglossa</taxon>
        <taxon>Placobranchoidea</taxon>
        <taxon>Plakobranchidae</taxon>
        <taxon>Elysia</taxon>
    </lineage>
</organism>
<feature type="domain" description="Ionotropic glutamate receptor C-terminal" evidence="15">
    <location>
        <begin position="422"/>
        <end position="845"/>
    </location>
</feature>
<keyword evidence="5 13" id="KW-1133">Transmembrane helix</keyword>
<keyword evidence="6" id="KW-0406">Ion transport</keyword>
<dbReference type="GO" id="GO:0050906">
    <property type="term" value="P:detection of stimulus involved in sensory perception"/>
    <property type="evidence" value="ECO:0007669"/>
    <property type="project" value="UniProtKB-ARBA"/>
</dbReference>
<comment type="caution">
    <text evidence="17">The sequence shown here is derived from an EMBL/GenBank/DDBJ whole genome shotgun (WGS) entry which is preliminary data.</text>
</comment>
<accession>A0AAV4JDF2</accession>
<evidence type="ECO:0000256" key="11">
    <source>
        <dbReference type="ARBA" id="ARBA00023303"/>
    </source>
</evidence>
<name>A0AAV4JDF2_9GAST</name>
<feature type="transmembrane region" description="Helical" evidence="13">
    <location>
        <begin position="549"/>
        <end position="569"/>
    </location>
</feature>
<dbReference type="SMART" id="SM00079">
    <property type="entry name" value="PBPe"/>
    <property type="match status" value="1"/>
</dbReference>
<proteinExistence type="predicted"/>
<evidence type="ECO:0000256" key="9">
    <source>
        <dbReference type="ARBA" id="ARBA00023180"/>
    </source>
</evidence>
<dbReference type="AlphaFoldDB" id="A0AAV4JDF2"/>
<keyword evidence="9" id="KW-0325">Glycoprotein</keyword>
<evidence type="ECO:0000256" key="4">
    <source>
        <dbReference type="ARBA" id="ARBA00022692"/>
    </source>
</evidence>
<keyword evidence="14" id="KW-0732">Signal</keyword>
<dbReference type="Gene3D" id="1.10.287.70">
    <property type="match status" value="1"/>
</dbReference>
<feature type="signal peptide" evidence="14">
    <location>
        <begin position="1"/>
        <end position="28"/>
    </location>
</feature>
<evidence type="ECO:0000256" key="8">
    <source>
        <dbReference type="ARBA" id="ARBA00023170"/>
    </source>
</evidence>
<evidence type="ECO:0000256" key="2">
    <source>
        <dbReference type="ARBA" id="ARBA00022448"/>
    </source>
</evidence>
<keyword evidence="11" id="KW-0407">Ion channel</keyword>
<evidence type="ECO:0000259" key="15">
    <source>
        <dbReference type="SMART" id="SM00079"/>
    </source>
</evidence>
<dbReference type="Gene3D" id="3.40.50.2300">
    <property type="match status" value="1"/>
</dbReference>
<dbReference type="PANTHER" id="PTHR42643:SF24">
    <property type="entry name" value="IONOTROPIC RECEPTOR 60A"/>
    <property type="match status" value="1"/>
</dbReference>
<feature type="domain" description="Ionotropic glutamate receptor L-glutamate and glycine-binding" evidence="16">
    <location>
        <begin position="432"/>
        <end position="493"/>
    </location>
</feature>
<feature type="transmembrane region" description="Helical" evidence="13">
    <location>
        <begin position="581"/>
        <end position="598"/>
    </location>
</feature>
<keyword evidence="4 13" id="KW-0812">Transmembrane</keyword>
<dbReference type="Pfam" id="PF10613">
    <property type="entry name" value="Lig_chan-Glu_bd"/>
    <property type="match status" value="1"/>
</dbReference>
<evidence type="ECO:0000256" key="5">
    <source>
        <dbReference type="ARBA" id="ARBA00022989"/>
    </source>
</evidence>
<feature type="transmembrane region" description="Helical" evidence="13">
    <location>
        <begin position="869"/>
        <end position="892"/>
    </location>
</feature>
<dbReference type="SUPFAM" id="SSF53850">
    <property type="entry name" value="Periplasmic binding protein-like II"/>
    <property type="match status" value="1"/>
</dbReference>
<keyword evidence="7 13" id="KW-0472">Membrane</keyword>
<dbReference type="GO" id="GO:0005886">
    <property type="term" value="C:plasma membrane"/>
    <property type="evidence" value="ECO:0007669"/>
    <property type="project" value="UniProtKB-SubCell"/>
</dbReference>
<feature type="transmembrane region" description="Helical" evidence="13">
    <location>
        <begin position="643"/>
        <end position="661"/>
    </location>
</feature>
<feature type="region of interest" description="Disordered" evidence="12">
    <location>
        <begin position="902"/>
        <end position="936"/>
    </location>
</feature>
<dbReference type="FunFam" id="3.40.190.10:FF:000024">
    <property type="entry name" value="Glutamate receptor, ionotropic, delta 1"/>
    <property type="match status" value="1"/>
</dbReference>
<dbReference type="EMBL" id="BMAT01013784">
    <property type="protein sequence ID" value="GFS20371.1"/>
    <property type="molecule type" value="Genomic_DNA"/>
</dbReference>
<feature type="chain" id="PRO_5043663242" evidence="14">
    <location>
        <begin position="29"/>
        <end position="936"/>
    </location>
</feature>
<feature type="transmembrane region" description="Helical" evidence="13">
    <location>
        <begin position="667"/>
        <end position="687"/>
    </location>
</feature>
<dbReference type="InterPro" id="IPR001320">
    <property type="entry name" value="Iontro_rcpt_C"/>
</dbReference>
<dbReference type="InterPro" id="IPR052192">
    <property type="entry name" value="Insect_Ionotropic_Sensory_Rcpt"/>
</dbReference>
<dbReference type="Proteomes" id="UP000762676">
    <property type="component" value="Unassembled WGS sequence"/>
</dbReference>
<evidence type="ECO:0000256" key="13">
    <source>
        <dbReference type="SAM" id="Phobius"/>
    </source>
</evidence>
<keyword evidence="18" id="KW-1185">Reference proteome</keyword>
<evidence type="ECO:0000256" key="7">
    <source>
        <dbReference type="ARBA" id="ARBA00023136"/>
    </source>
</evidence>
<evidence type="ECO:0000256" key="14">
    <source>
        <dbReference type="SAM" id="SignalP"/>
    </source>
</evidence>
<dbReference type="GO" id="GO:0015276">
    <property type="term" value="F:ligand-gated monoatomic ion channel activity"/>
    <property type="evidence" value="ECO:0007669"/>
    <property type="project" value="InterPro"/>
</dbReference>
<evidence type="ECO:0000256" key="10">
    <source>
        <dbReference type="ARBA" id="ARBA00023286"/>
    </source>
</evidence>
<gene>
    <name evidence="17" type="ORF">ElyMa_006898600</name>
</gene>
<dbReference type="SMART" id="SM00918">
    <property type="entry name" value="Lig_chan-Glu_bd"/>
    <property type="match status" value="1"/>
</dbReference>
<dbReference type="PANTHER" id="PTHR42643">
    <property type="entry name" value="IONOTROPIC RECEPTOR 20A-RELATED"/>
    <property type="match status" value="1"/>
</dbReference>
<evidence type="ECO:0000256" key="12">
    <source>
        <dbReference type="SAM" id="MobiDB-lite"/>
    </source>
</evidence>
<keyword evidence="3" id="KW-1003">Cell membrane</keyword>